<proteinExistence type="inferred from homology"/>
<dbReference type="AlphaFoldDB" id="A0A1J4Q6A2"/>
<dbReference type="InterPro" id="IPR004839">
    <property type="entry name" value="Aminotransferase_I/II_large"/>
</dbReference>
<dbReference type="GO" id="GO:0008483">
    <property type="term" value="F:transaminase activity"/>
    <property type="evidence" value="ECO:0007669"/>
    <property type="project" value="UniProtKB-KW"/>
</dbReference>
<evidence type="ECO:0000256" key="2">
    <source>
        <dbReference type="ARBA" id="ARBA00007441"/>
    </source>
</evidence>
<dbReference type="SUPFAM" id="SSF53383">
    <property type="entry name" value="PLP-dependent transferases"/>
    <property type="match status" value="1"/>
</dbReference>
<comment type="similarity">
    <text evidence="2">Belongs to the class-I pyridoxal-phosphate-dependent aminotransferase family.</text>
</comment>
<dbReference type="EMBL" id="LBDA02000019">
    <property type="protein sequence ID" value="OIK27663.1"/>
    <property type="molecule type" value="Genomic_DNA"/>
</dbReference>
<dbReference type="GO" id="GO:0030170">
    <property type="term" value="F:pyridoxal phosphate binding"/>
    <property type="evidence" value="ECO:0007669"/>
    <property type="project" value="InterPro"/>
</dbReference>
<comment type="cofactor">
    <cofactor evidence="1">
        <name>pyridoxal 5'-phosphate</name>
        <dbReference type="ChEBI" id="CHEBI:597326"/>
    </cofactor>
</comment>
<evidence type="ECO:0000259" key="6">
    <source>
        <dbReference type="Pfam" id="PF00155"/>
    </source>
</evidence>
<accession>A0A1J4Q6A2</accession>
<evidence type="ECO:0000256" key="1">
    <source>
        <dbReference type="ARBA" id="ARBA00001933"/>
    </source>
</evidence>
<evidence type="ECO:0000313" key="7">
    <source>
        <dbReference type="EMBL" id="OIK27663.1"/>
    </source>
</evidence>
<keyword evidence="3" id="KW-0032">Aminotransferase</keyword>
<feature type="domain" description="Aminotransferase class I/classII large" evidence="6">
    <location>
        <begin position="16"/>
        <end position="330"/>
    </location>
</feature>
<keyword evidence="5" id="KW-0663">Pyridoxal phosphate</keyword>
<reference evidence="7" key="1">
    <citation type="submission" date="2016-10" db="EMBL/GenBank/DDBJ databases">
        <title>Genome sequence of Streptomyces malaysiense MUSC 136.</title>
        <authorList>
            <person name="Lee L.-H."/>
            <person name="Ser H.-L."/>
        </authorList>
    </citation>
    <scope>NUCLEOTIDE SEQUENCE [LARGE SCALE GENOMIC DNA]</scope>
    <source>
        <strain evidence="7">MUSC 136</strain>
    </source>
</reference>
<dbReference type="InterPro" id="IPR015424">
    <property type="entry name" value="PyrdxlP-dep_Trfase"/>
</dbReference>
<name>A0A1J4Q6A2_9ACTN</name>
<evidence type="ECO:0000256" key="5">
    <source>
        <dbReference type="ARBA" id="ARBA00022898"/>
    </source>
</evidence>
<dbReference type="CDD" id="cd00609">
    <property type="entry name" value="AAT_like"/>
    <property type="match status" value="1"/>
</dbReference>
<dbReference type="InterPro" id="IPR015421">
    <property type="entry name" value="PyrdxlP-dep_Trfase_major"/>
</dbReference>
<dbReference type="Gene3D" id="3.40.640.10">
    <property type="entry name" value="Type I PLP-dependent aspartate aminotransferase-like (Major domain)"/>
    <property type="match status" value="1"/>
</dbReference>
<comment type="caution">
    <text evidence="7">The sequence shown here is derived from an EMBL/GenBank/DDBJ whole genome shotgun (WGS) entry which is preliminary data.</text>
</comment>
<dbReference type="InterPro" id="IPR050596">
    <property type="entry name" value="AspAT/PAT-like"/>
</dbReference>
<dbReference type="Proteomes" id="UP000034838">
    <property type="component" value="Unassembled WGS sequence"/>
</dbReference>
<keyword evidence="8" id="KW-1185">Reference proteome</keyword>
<evidence type="ECO:0000313" key="8">
    <source>
        <dbReference type="Proteomes" id="UP000034838"/>
    </source>
</evidence>
<evidence type="ECO:0000256" key="3">
    <source>
        <dbReference type="ARBA" id="ARBA00022576"/>
    </source>
</evidence>
<dbReference type="PANTHER" id="PTHR46383">
    <property type="entry name" value="ASPARTATE AMINOTRANSFERASE"/>
    <property type="match status" value="1"/>
</dbReference>
<organism evidence="7 8">
    <name type="scientific">Streptomyces malaysiense</name>
    <dbReference type="NCBI Taxonomy" id="1428626"/>
    <lineage>
        <taxon>Bacteria</taxon>
        <taxon>Bacillati</taxon>
        <taxon>Actinomycetota</taxon>
        <taxon>Actinomycetes</taxon>
        <taxon>Kitasatosporales</taxon>
        <taxon>Streptomycetaceae</taxon>
        <taxon>Streptomyces</taxon>
    </lineage>
</organism>
<dbReference type="Pfam" id="PF00155">
    <property type="entry name" value="Aminotran_1_2"/>
    <property type="match status" value="1"/>
</dbReference>
<protein>
    <recommendedName>
        <fullName evidence="6">Aminotransferase class I/classII large domain-containing protein</fullName>
    </recommendedName>
</protein>
<dbReference type="GO" id="GO:0006520">
    <property type="term" value="P:amino acid metabolic process"/>
    <property type="evidence" value="ECO:0007669"/>
    <property type="project" value="InterPro"/>
</dbReference>
<evidence type="ECO:0000256" key="4">
    <source>
        <dbReference type="ARBA" id="ARBA00022679"/>
    </source>
</evidence>
<sequence length="341" mass="36272">MWGEAEFGVSPDEVAPVGGVAELRAAFAREVSGRRGGDVPPEQVLVTGGATHALSIALRAVLRAGDEVLVLSPHWPCATALVRAAGGVAREVPVFLELGAGFGFDLMGAVEGAVTSRTRAIYFNSPNNPTGYRLDRRRLAVLVELAERHDLWLIADNTYDGYDFTREGFPDIAAVGGAAERTFSVHGCGTTYAMPGNRVGYLVSPPGAAATAVALARCTGGVVPTVAQFAAYEALRTPREELGRRRDHAAAAWWLADSTLEVPHTEVSGGLYTFLDLRAWGDGERFVRRCAELGVGLAPGRNFGEHCGGWARLCFTAAPPQRVAGAIERINKVYGEGTDEH</sequence>
<keyword evidence="4" id="KW-0808">Transferase</keyword>
<gene>
    <name evidence="7" type="ORF">VT52_010245</name>
</gene>